<evidence type="ECO:0000256" key="7">
    <source>
        <dbReference type="ARBA" id="ARBA00022989"/>
    </source>
</evidence>
<feature type="transmembrane region" description="Helical" evidence="11">
    <location>
        <begin position="202"/>
        <end position="221"/>
    </location>
</feature>
<keyword evidence="15" id="KW-1185">Reference proteome</keyword>
<evidence type="ECO:0000256" key="9">
    <source>
        <dbReference type="ARBA" id="ARBA00023136"/>
    </source>
</evidence>
<evidence type="ECO:0000256" key="13">
    <source>
        <dbReference type="SAM" id="MobiDB-lite"/>
    </source>
</evidence>
<dbReference type="InterPro" id="IPR000568">
    <property type="entry name" value="ATP_synth_F0_asu"/>
</dbReference>
<feature type="transmembrane region" description="Helical" evidence="11">
    <location>
        <begin position="131"/>
        <end position="154"/>
    </location>
</feature>
<comment type="subcellular location">
    <subcellularLocation>
        <location evidence="11 12">Cell membrane</location>
        <topology evidence="11 12">Multi-pass membrane protein</topology>
    </subcellularLocation>
    <subcellularLocation>
        <location evidence="1">Membrane</location>
        <topology evidence="1">Multi-pass membrane protein</topology>
    </subcellularLocation>
</comment>
<feature type="region of interest" description="Disordered" evidence="13">
    <location>
        <begin position="1"/>
        <end position="30"/>
    </location>
</feature>
<keyword evidence="6 11" id="KW-0375">Hydrogen ion transport</keyword>
<feature type="transmembrane region" description="Helical" evidence="11">
    <location>
        <begin position="160"/>
        <end position="181"/>
    </location>
</feature>
<keyword evidence="10 11" id="KW-0066">ATP synthesis</keyword>
<dbReference type="NCBIfam" id="TIGR01131">
    <property type="entry name" value="ATP_synt_6_or_A"/>
    <property type="match status" value="1"/>
</dbReference>
<evidence type="ECO:0000256" key="12">
    <source>
        <dbReference type="RuleBase" id="RU000483"/>
    </source>
</evidence>
<name>A0ABX8D7D8_9CELL</name>
<dbReference type="InterPro" id="IPR035908">
    <property type="entry name" value="F0_ATP_A_sf"/>
</dbReference>
<proteinExistence type="inferred from homology"/>
<gene>
    <name evidence="11 14" type="primary">atpB</name>
    <name evidence="14" type="ORF">KG103_05565</name>
</gene>
<evidence type="ECO:0000256" key="8">
    <source>
        <dbReference type="ARBA" id="ARBA00023065"/>
    </source>
</evidence>
<evidence type="ECO:0000256" key="6">
    <source>
        <dbReference type="ARBA" id="ARBA00022781"/>
    </source>
</evidence>
<reference evidence="14 15" key="1">
    <citation type="submission" date="2021-05" db="EMBL/GenBank/DDBJ databases">
        <title>Novel species in genus Cellulomonas.</title>
        <authorList>
            <person name="Zhang G."/>
        </authorList>
    </citation>
    <scope>NUCLEOTIDE SEQUENCE [LARGE SCALE GENOMIC DNA]</scope>
    <source>
        <strain evidence="15">zg-ZUI222</strain>
    </source>
</reference>
<dbReference type="Gene3D" id="1.20.120.220">
    <property type="entry name" value="ATP synthase, F0 complex, subunit A"/>
    <property type="match status" value="1"/>
</dbReference>
<dbReference type="InterPro" id="IPR045083">
    <property type="entry name" value="ATP_synth_F0_asu_bact/mt"/>
</dbReference>
<dbReference type="PANTHER" id="PTHR11410">
    <property type="entry name" value="ATP SYNTHASE SUBUNIT A"/>
    <property type="match status" value="1"/>
</dbReference>
<evidence type="ECO:0000256" key="3">
    <source>
        <dbReference type="ARBA" id="ARBA00022448"/>
    </source>
</evidence>
<evidence type="ECO:0000256" key="10">
    <source>
        <dbReference type="ARBA" id="ARBA00023310"/>
    </source>
</evidence>
<keyword evidence="11" id="KW-1003">Cell membrane</keyword>
<dbReference type="Pfam" id="PF00119">
    <property type="entry name" value="ATP-synt_A"/>
    <property type="match status" value="1"/>
</dbReference>
<dbReference type="PROSITE" id="PS00449">
    <property type="entry name" value="ATPASE_A"/>
    <property type="match status" value="1"/>
</dbReference>
<comment type="function">
    <text evidence="11 12">Key component of the proton channel; it plays a direct role in the translocation of protons across the membrane.</text>
</comment>
<dbReference type="PRINTS" id="PR00123">
    <property type="entry name" value="ATPASEA"/>
</dbReference>
<dbReference type="CDD" id="cd00310">
    <property type="entry name" value="ATP-synt_Fo_a_6"/>
    <property type="match status" value="1"/>
</dbReference>
<keyword evidence="9 11" id="KW-0472">Membrane</keyword>
<keyword evidence="3 11" id="KW-0813">Transport</keyword>
<feature type="transmembrane region" description="Helical" evidence="11">
    <location>
        <begin position="261"/>
        <end position="294"/>
    </location>
</feature>
<dbReference type="PANTHER" id="PTHR11410:SF0">
    <property type="entry name" value="ATP SYNTHASE SUBUNIT A"/>
    <property type="match status" value="1"/>
</dbReference>
<keyword evidence="4 11" id="KW-0138">CF(0)</keyword>
<dbReference type="InterPro" id="IPR023011">
    <property type="entry name" value="ATP_synth_F0_asu_AS"/>
</dbReference>
<feature type="transmembrane region" description="Helical" evidence="11">
    <location>
        <begin position="227"/>
        <end position="249"/>
    </location>
</feature>
<dbReference type="Proteomes" id="UP000677804">
    <property type="component" value="Chromosome"/>
</dbReference>
<evidence type="ECO:0000256" key="5">
    <source>
        <dbReference type="ARBA" id="ARBA00022692"/>
    </source>
</evidence>
<keyword evidence="8 11" id="KW-0406">Ion transport</keyword>
<keyword evidence="7 11" id="KW-1133">Transmembrane helix</keyword>
<comment type="similarity">
    <text evidence="2 11 12">Belongs to the ATPase A chain family.</text>
</comment>
<feature type="transmembrane region" description="Helical" evidence="11">
    <location>
        <begin position="76"/>
        <end position="93"/>
    </location>
</feature>
<evidence type="ECO:0000256" key="2">
    <source>
        <dbReference type="ARBA" id="ARBA00006810"/>
    </source>
</evidence>
<keyword evidence="5 11" id="KW-0812">Transmembrane</keyword>
<evidence type="ECO:0000256" key="1">
    <source>
        <dbReference type="ARBA" id="ARBA00004141"/>
    </source>
</evidence>
<evidence type="ECO:0000313" key="14">
    <source>
        <dbReference type="EMBL" id="QVI63354.1"/>
    </source>
</evidence>
<dbReference type="EMBL" id="CP074405">
    <property type="protein sequence ID" value="QVI63354.1"/>
    <property type="molecule type" value="Genomic_DNA"/>
</dbReference>
<dbReference type="HAMAP" id="MF_01393">
    <property type="entry name" value="ATP_synth_a_bact"/>
    <property type="match status" value="1"/>
</dbReference>
<organism evidence="14 15">
    <name type="scientific">Cellulomonas wangleii</name>
    <dbReference type="NCBI Taxonomy" id="2816956"/>
    <lineage>
        <taxon>Bacteria</taxon>
        <taxon>Bacillati</taxon>
        <taxon>Actinomycetota</taxon>
        <taxon>Actinomycetes</taxon>
        <taxon>Micrococcales</taxon>
        <taxon>Cellulomonadaceae</taxon>
        <taxon>Cellulomonas</taxon>
    </lineage>
</organism>
<sequence length="300" mass="32606">MHGLGFPHPRRPGAAGVPATRRHRPSRPQETALSSIATILPLAADENVFHTPSIADFFPPAILFEGTIFEFNRMQFVRVVAVVVLLTIMIVAARKARLVPSRGQNVIELLLDFVRVNVAEDIIGKEKAHKYVAFLTTVFFAILAFNITGIIPGLNIAGSALIGLPIMLALWVYVMYLGAGIRAHGLGGFLKVSLFPPGVPPFLYVLLTPVEFLTVFILRPVTLAVRLMANMVAGHLMLVLCFAATDYFVRSMSGMSVFAVPSLLGGFAITLFEVFVAALQAYIFVVLAAVYISLSISDEH</sequence>
<protein>
    <recommendedName>
        <fullName evidence="11 12">ATP synthase subunit a</fullName>
    </recommendedName>
    <alternativeName>
        <fullName evidence="11">ATP synthase F0 sector subunit a</fullName>
    </alternativeName>
    <alternativeName>
        <fullName evidence="11">F-ATPase subunit 6</fullName>
    </alternativeName>
</protein>
<evidence type="ECO:0000256" key="4">
    <source>
        <dbReference type="ARBA" id="ARBA00022547"/>
    </source>
</evidence>
<evidence type="ECO:0000313" key="15">
    <source>
        <dbReference type="Proteomes" id="UP000677804"/>
    </source>
</evidence>
<evidence type="ECO:0000256" key="11">
    <source>
        <dbReference type="HAMAP-Rule" id="MF_01393"/>
    </source>
</evidence>
<dbReference type="SUPFAM" id="SSF81336">
    <property type="entry name" value="F1F0 ATP synthase subunit A"/>
    <property type="match status" value="1"/>
</dbReference>
<accession>A0ABX8D7D8</accession>